<dbReference type="SUPFAM" id="SSF52743">
    <property type="entry name" value="Subtilisin-like"/>
    <property type="match status" value="1"/>
</dbReference>
<dbReference type="InterPro" id="IPR041469">
    <property type="entry name" value="Subtilisin-like_FN3"/>
</dbReference>
<dbReference type="CDD" id="cd04852">
    <property type="entry name" value="Peptidases_S8_3"/>
    <property type="match status" value="1"/>
</dbReference>
<dbReference type="InterPro" id="IPR010259">
    <property type="entry name" value="S8pro/Inhibitor_I9"/>
</dbReference>
<dbReference type="Gene3D" id="3.40.50.200">
    <property type="entry name" value="Peptidase S8/S53 domain"/>
    <property type="match status" value="1"/>
</dbReference>
<dbReference type="OrthoDB" id="614750at2"/>
<dbReference type="InterPro" id="IPR000209">
    <property type="entry name" value="Peptidase_S8/S53_dom"/>
</dbReference>
<evidence type="ECO:0000256" key="8">
    <source>
        <dbReference type="PIRSR" id="PIRSR615500-1"/>
    </source>
</evidence>
<dbReference type="InterPro" id="IPR037045">
    <property type="entry name" value="S8pro/Inhibitor_I9_sf"/>
</dbReference>
<dbReference type="GO" id="GO:0005576">
    <property type="term" value="C:extracellular region"/>
    <property type="evidence" value="ECO:0007669"/>
    <property type="project" value="UniProtKB-SubCell"/>
</dbReference>
<evidence type="ECO:0000313" key="17">
    <source>
        <dbReference type="Proteomes" id="UP000186513"/>
    </source>
</evidence>
<reference evidence="16 17" key="1">
    <citation type="submission" date="2016-11" db="EMBL/GenBank/DDBJ databases">
        <authorList>
            <person name="Jaros S."/>
            <person name="Januszkiewicz K."/>
            <person name="Wedrychowicz H."/>
        </authorList>
    </citation>
    <scope>NUCLEOTIDE SEQUENCE [LARGE SCALE GENOMIC DNA]</scope>
    <source>
        <strain evidence="16 17">DSM 18899</strain>
    </source>
</reference>
<dbReference type="PANTHER" id="PTHR10795">
    <property type="entry name" value="PROPROTEIN CONVERTASE SUBTILISIN/KEXIN"/>
    <property type="match status" value="1"/>
</dbReference>
<keyword evidence="3 9" id="KW-0645">Protease</keyword>
<dbReference type="Gene3D" id="2.60.40.2310">
    <property type="match status" value="1"/>
</dbReference>
<dbReference type="Proteomes" id="UP000186513">
    <property type="component" value="Unassembled WGS sequence"/>
</dbReference>
<evidence type="ECO:0000256" key="2">
    <source>
        <dbReference type="ARBA" id="ARBA00011073"/>
    </source>
</evidence>
<dbReference type="GO" id="GO:0004252">
    <property type="term" value="F:serine-type endopeptidase activity"/>
    <property type="evidence" value="ECO:0007669"/>
    <property type="project" value="UniProtKB-UniRule"/>
</dbReference>
<evidence type="ECO:0000256" key="7">
    <source>
        <dbReference type="ARBA" id="ARBA00023180"/>
    </source>
</evidence>
<protein>
    <submittedName>
        <fullName evidence="16">Peptidase inhibitor I9</fullName>
    </submittedName>
</protein>
<dbReference type="RefSeq" id="WP_072429674.1">
    <property type="nucleotide sequence ID" value="NZ_FPKR01000013.1"/>
</dbReference>
<dbReference type="Pfam" id="PF02225">
    <property type="entry name" value="PA"/>
    <property type="match status" value="1"/>
</dbReference>
<dbReference type="PROSITE" id="PS51892">
    <property type="entry name" value="SUBTILASE"/>
    <property type="match status" value="1"/>
</dbReference>
<dbReference type="Gene3D" id="3.50.30.30">
    <property type="match status" value="1"/>
</dbReference>
<evidence type="ECO:0000259" key="13">
    <source>
        <dbReference type="Pfam" id="PF02225"/>
    </source>
</evidence>
<evidence type="ECO:0000256" key="11">
    <source>
        <dbReference type="SAM" id="SignalP"/>
    </source>
</evidence>
<keyword evidence="5 9" id="KW-0378">Hydrolase</keyword>
<dbReference type="PROSITE" id="PS00138">
    <property type="entry name" value="SUBTILASE_SER"/>
    <property type="match status" value="1"/>
</dbReference>
<feature type="signal peptide" evidence="11">
    <location>
        <begin position="1"/>
        <end position="21"/>
    </location>
</feature>
<keyword evidence="4 11" id="KW-0732">Signal</keyword>
<feature type="domain" description="PA" evidence="13">
    <location>
        <begin position="443"/>
        <end position="511"/>
    </location>
</feature>
<evidence type="ECO:0000259" key="14">
    <source>
        <dbReference type="Pfam" id="PF05922"/>
    </source>
</evidence>
<dbReference type="EMBL" id="FPKR01000013">
    <property type="protein sequence ID" value="SFZ78790.1"/>
    <property type="molecule type" value="Genomic_DNA"/>
</dbReference>
<keyword evidence="17" id="KW-1185">Reference proteome</keyword>
<evidence type="ECO:0000313" key="16">
    <source>
        <dbReference type="EMBL" id="SFZ78790.1"/>
    </source>
</evidence>
<proteinExistence type="inferred from homology"/>
<feature type="active site" description="Charge relay system" evidence="8 9">
    <location>
        <position position="257"/>
    </location>
</feature>
<dbReference type="PRINTS" id="PR00723">
    <property type="entry name" value="SUBTILISIN"/>
</dbReference>
<gene>
    <name evidence="16" type="ORF">SAMN02745887_03188</name>
</gene>
<dbReference type="STRING" id="1121279.SAMN02745887_03188"/>
<evidence type="ECO:0000256" key="10">
    <source>
        <dbReference type="RuleBase" id="RU003355"/>
    </source>
</evidence>
<keyword evidence="6 9" id="KW-0720">Serine protease</keyword>
<dbReference type="Gene3D" id="2.60.120.380">
    <property type="match status" value="1"/>
</dbReference>
<evidence type="ECO:0000259" key="12">
    <source>
        <dbReference type="Pfam" id="PF00082"/>
    </source>
</evidence>
<feature type="domain" description="Peptidase S8/S53" evidence="12">
    <location>
        <begin position="159"/>
        <end position="638"/>
    </location>
</feature>
<dbReference type="InterPro" id="IPR036852">
    <property type="entry name" value="Peptidase_S8/S53_dom_sf"/>
</dbReference>
<feature type="domain" description="Inhibitor I9" evidence="14">
    <location>
        <begin position="81"/>
        <end position="130"/>
    </location>
</feature>
<dbReference type="Pfam" id="PF00082">
    <property type="entry name" value="Peptidase_S8"/>
    <property type="match status" value="1"/>
</dbReference>
<comment type="similarity">
    <text evidence="2 9 10">Belongs to the peptidase S8 family.</text>
</comment>
<dbReference type="Pfam" id="PF17766">
    <property type="entry name" value="fn3_6"/>
    <property type="match status" value="1"/>
</dbReference>
<feature type="domain" description="Subtilisin-like protease fibronectin type-III" evidence="15">
    <location>
        <begin position="703"/>
        <end position="795"/>
    </location>
</feature>
<evidence type="ECO:0000256" key="5">
    <source>
        <dbReference type="ARBA" id="ARBA00022801"/>
    </source>
</evidence>
<dbReference type="InterPro" id="IPR023828">
    <property type="entry name" value="Peptidase_S8_Ser-AS"/>
</dbReference>
<dbReference type="PROSITE" id="PS00136">
    <property type="entry name" value="SUBTILASE_ASP"/>
    <property type="match status" value="1"/>
</dbReference>
<dbReference type="AlphaFoldDB" id="A0A1K2HPU7"/>
<evidence type="ECO:0000256" key="1">
    <source>
        <dbReference type="ARBA" id="ARBA00004613"/>
    </source>
</evidence>
<comment type="subcellular location">
    <subcellularLocation>
        <location evidence="1">Secreted</location>
    </subcellularLocation>
</comment>
<feature type="active site" description="Charge relay system" evidence="8 9">
    <location>
        <position position="600"/>
    </location>
</feature>
<sequence>MTQRPAKWAVLALVSSLAATAAAEDARRPYLVQLMDKPVASYAGGIAGLAATQPAPGQRLNLQAADVQAYINYLDTKQNDVLAAVAGAQKVYDYKLVFNGFSALLTDEQVRKLKKTAGIMAITPDLPRELLTNYTASFLGLDKPGTGLWNLLGGPTASGEDVIVGVIDSGVWPENPAFADRVDAQGVPTFDNAATLAYGPPPAGWTGDCITSSSFPACNNKLIGAQYFRDQYDSLIAAGLYTPHWSDYVSPRDNGGHGTHTASTAAGNHNVPTSVGGVDLGKTSGMAPRARVAVYKVCWSYNDPAIPGAPKNSCFTGDSVKAIEKAVADGVHVLNYSISGSQTSVLDPVEQAFLGAADAGVFVAASAGNSGPANQVAHISPWLTTVAASTHDRFYEGSTTLGNGLSYTGASLNQTPVPAADLILASAVGMAGANAQHVRECWNTGVLDPAKVAGKVVVCDRGTVARVDKSAAVLAAGGVGMILANTGNQSLNADLHTLPTLHVDNVKGAAIKAYAAGAGATAAIAKGEVKPGVIAAPLMADFSSRGPNKGDLSTLKPDLTAPGVDILAGYVPDQTQAEHDAINDGTVVPPAAWEFLQGTSMSSPHVAGLAALLRNKYPSWSPAAIKSALMTTGFSTLNDGQPGMANGRLPWAQGAGHVNPNSAANPGLVYDANTLDYIRYMCGANIGLPASTCSAFGSIAPYNLNLPSLTAANVLGSLTFNRTVTNVADTPSTYTATATLPGFDVTVTPSSLTLNPGESKSFSVKLVRSTAPQSVWQYGSLVWNDGVHTVRSPLTARSSMLAAPSFVSSEATTGSKIFSVGTGFSGSMTAVKGGLKEATRLSDTVLKAETDGLAECIAGNDPTGGVKVHPFVVAANNLVTRFDLYNADTEHGAADDLDLIVVNAAGALVGNSGSASSDESVQALNLPAGTYKACVVGYAPVGGSASYTLSAWAVSSSDTGGEFKALLPSKAYVGGTASVGMSWKNLAAGKRYLAAVRYSAENATQGSTVLMVQTNDPLPSAAGVERTQPNDRGI</sequence>
<dbReference type="CDD" id="cd02120">
    <property type="entry name" value="PA_subtilisin_like"/>
    <property type="match status" value="1"/>
</dbReference>
<dbReference type="InterPro" id="IPR034197">
    <property type="entry name" value="Peptidases_S8_3"/>
</dbReference>
<accession>A0A1K2HPU7</accession>
<dbReference type="Gene3D" id="3.30.70.80">
    <property type="entry name" value="Peptidase S8 propeptide/proteinase inhibitor I9"/>
    <property type="match status" value="1"/>
</dbReference>
<evidence type="ECO:0000259" key="15">
    <source>
        <dbReference type="Pfam" id="PF17766"/>
    </source>
</evidence>
<dbReference type="InterPro" id="IPR045051">
    <property type="entry name" value="SBT"/>
</dbReference>
<name>A0A1K2HPU7_9NEIS</name>
<dbReference type="InterPro" id="IPR003137">
    <property type="entry name" value="PA_domain"/>
</dbReference>
<dbReference type="GO" id="GO:0006508">
    <property type="term" value="P:proteolysis"/>
    <property type="evidence" value="ECO:0007669"/>
    <property type="project" value="UniProtKB-KW"/>
</dbReference>
<feature type="chain" id="PRO_5012701694" evidence="11">
    <location>
        <begin position="22"/>
        <end position="1034"/>
    </location>
</feature>
<organism evidence="16 17">
    <name type="scientific">Chitinimonas taiwanensis DSM 18899</name>
    <dbReference type="NCBI Taxonomy" id="1121279"/>
    <lineage>
        <taxon>Bacteria</taxon>
        <taxon>Pseudomonadati</taxon>
        <taxon>Pseudomonadota</taxon>
        <taxon>Betaproteobacteria</taxon>
        <taxon>Neisseriales</taxon>
        <taxon>Chitinibacteraceae</taxon>
        <taxon>Chitinimonas</taxon>
    </lineage>
</organism>
<evidence type="ECO:0000256" key="3">
    <source>
        <dbReference type="ARBA" id="ARBA00022670"/>
    </source>
</evidence>
<feature type="active site" description="Charge relay system" evidence="8 9">
    <location>
        <position position="168"/>
    </location>
</feature>
<dbReference type="InterPro" id="IPR015500">
    <property type="entry name" value="Peptidase_S8_subtilisin-rel"/>
</dbReference>
<evidence type="ECO:0000256" key="6">
    <source>
        <dbReference type="ARBA" id="ARBA00022825"/>
    </source>
</evidence>
<evidence type="ECO:0000256" key="9">
    <source>
        <dbReference type="PROSITE-ProRule" id="PRU01240"/>
    </source>
</evidence>
<dbReference type="InterPro" id="IPR023827">
    <property type="entry name" value="Peptidase_S8_Asp-AS"/>
</dbReference>
<dbReference type="Pfam" id="PF05922">
    <property type="entry name" value="Inhibitor_I9"/>
    <property type="match status" value="1"/>
</dbReference>
<evidence type="ECO:0000256" key="4">
    <source>
        <dbReference type="ARBA" id="ARBA00022729"/>
    </source>
</evidence>
<keyword evidence="7" id="KW-0325">Glycoprotein</keyword>